<keyword evidence="1" id="KW-1133">Transmembrane helix</keyword>
<dbReference type="STRING" id="1618443.UV73_C0003G0124"/>
<evidence type="ECO:0000256" key="1">
    <source>
        <dbReference type="SAM" id="Phobius"/>
    </source>
</evidence>
<protein>
    <submittedName>
        <fullName evidence="2">Uncharacterized protein</fullName>
    </submittedName>
</protein>
<name>A0A0G1DKU5_9BACT</name>
<organism evidence="2 3">
    <name type="scientific">Candidatus Gottesmanbacteria bacterium GW2011_GWA2_43_14</name>
    <dbReference type="NCBI Taxonomy" id="1618443"/>
    <lineage>
        <taxon>Bacteria</taxon>
        <taxon>Candidatus Gottesmaniibacteriota</taxon>
    </lineage>
</organism>
<comment type="caution">
    <text evidence="2">The sequence shown here is derived from an EMBL/GenBank/DDBJ whole genome shotgun (WGS) entry which is preliminary data.</text>
</comment>
<accession>A0A0G1DKU5</accession>
<proteinExistence type="predicted"/>
<feature type="transmembrane region" description="Helical" evidence="1">
    <location>
        <begin position="12"/>
        <end position="32"/>
    </location>
</feature>
<keyword evidence="1" id="KW-0472">Membrane</keyword>
<keyword evidence="1" id="KW-0812">Transmembrane</keyword>
<reference evidence="2 3" key="1">
    <citation type="journal article" date="2015" name="Nature">
        <title>rRNA introns, odd ribosomes, and small enigmatic genomes across a large radiation of phyla.</title>
        <authorList>
            <person name="Brown C.T."/>
            <person name="Hug L.A."/>
            <person name="Thomas B.C."/>
            <person name="Sharon I."/>
            <person name="Castelle C.J."/>
            <person name="Singh A."/>
            <person name="Wilkins M.J."/>
            <person name="Williams K.H."/>
            <person name="Banfield J.F."/>
        </authorList>
    </citation>
    <scope>NUCLEOTIDE SEQUENCE [LARGE SCALE GENOMIC DNA]</scope>
</reference>
<sequence length="159" mass="17284">MKRGSTLVETILYTFLLLSFLTLITQLIATVLDVQKESSAASLSSQDAMFIMQKMTNEIFQADQILSPPNPGDSQSQLQLDVNGQTRNFQLSASDLIYDSGAASGKLNSYGTVLNSFTVKRIGNPGGKHAVSIEFELRSLIEESGGTRTGNYHFTAGLR</sequence>
<evidence type="ECO:0000313" key="2">
    <source>
        <dbReference type="EMBL" id="KKS98182.1"/>
    </source>
</evidence>
<dbReference type="EMBL" id="LCFP01000003">
    <property type="protein sequence ID" value="KKS98182.1"/>
    <property type="molecule type" value="Genomic_DNA"/>
</dbReference>
<dbReference type="AlphaFoldDB" id="A0A0G1DKU5"/>
<dbReference type="Proteomes" id="UP000034894">
    <property type="component" value="Unassembled WGS sequence"/>
</dbReference>
<evidence type="ECO:0000313" key="3">
    <source>
        <dbReference type="Proteomes" id="UP000034894"/>
    </source>
</evidence>
<gene>
    <name evidence="2" type="ORF">UV73_C0003G0124</name>
</gene>